<dbReference type="FunFam" id="3.20.20.70:FF:000071">
    <property type="entry name" value="Hydroxymethylglutaryl-CoA lyase"/>
    <property type="match status" value="1"/>
</dbReference>
<dbReference type="PROSITE" id="PS50991">
    <property type="entry name" value="PYR_CT"/>
    <property type="match status" value="1"/>
</dbReference>
<keyword evidence="3 6" id="KW-0456">Lyase</keyword>
<evidence type="ECO:0000313" key="6">
    <source>
        <dbReference type="EMBL" id="RLP78640.1"/>
    </source>
</evidence>
<dbReference type="Pfam" id="PF00682">
    <property type="entry name" value="HMGL-like"/>
    <property type="match status" value="1"/>
</dbReference>
<name>A0A3L7AFW0_9HYPH</name>
<evidence type="ECO:0000313" key="7">
    <source>
        <dbReference type="Proteomes" id="UP000269692"/>
    </source>
</evidence>
<dbReference type="AlphaFoldDB" id="A0A3L7AFW0"/>
<evidence type="ECO:0000256" key="4">
    <source>
        <dbReference type="SAM" id="MobiDB-lite"/>
    </source>
</evidence>
<proteinExistence type="inferred from homology"/>
<dbReference type="Proteomes" id="UP000269692">
    <property type="component" value="Unassembled WGS sequence"/>
</dbReference>
<dbReference type="GO" id="GO:0004419">
    <property type="term" value="F:hydroxymethylglutaryl-CoA lyase activity"/>
    <property type="evidence" value="ECO:0007669"/>
    <property type="project" value="TreeGrafter"/>
</dbReference>
<dbReference type="EMBL" id="RCTF01000007">
    <property type="protein sequence ID" value="RLP78640.1"/>
    <property type="molecule type" value="Genomic_DNA"/>
</dbReference>
<evidence type="ECO:0000256" key="2">
    <source>
        <dbReference type="ARBA" id="ARBA00022723"/>
    </source>
</evidence>
<dbReference type="InterPro" id="IPR000891">
    <property type="entry name" value="PYR_CT"/>
</dbReference>
<organism evidence="6 7">
    <name type="scientific">Xanthobacter tagetidis</name>
    <dbReference type="NCBI Taxonomy" id="60216"/>
    <lineage>
        <taxon>Bacteria</taxon>
        <taxon>Pseudomonadati</taxon>
        <taxon>Pseudomonadota</taxon>
        <taxon>Alphaproteobacteria</taxon>
        <taxon>Hyphomicrobiales</taxon>
        <taxon>Xanthobacteraceae</taxon>
        <taxon>Xanthobacter</taxon>
    </lineage>
</organism>
<dbReference type="GO" id="GO:0006552">
    <property type="term" value="P:L-leucine catabolic process"/>
    <property type="evidence" value="ECO:0007669"/>
    <property type="project" value="TreeGrafter"/>
</dbReference>
<dbReference type="InterPro" id="IPR043594">
    <property type="entry name" value="HMGL"/>
</dbReference>
<dbReference type="RefSeq" id="WP_121623233.1">
    <property type="nucleotide sequence ID" value="NZ_JACIIW010000005.1"/>
</dbReference>
<comment type="caution">
    <text evidence="6">The sequence shown here is derived from an EMBL/GenBank/DDBJ whole genome shotgun (WGS) entry which is preliminary data.</text>
</comment>
<keyword evidence="2" id="KW-0479">Metal-binding</keyword>
<gene>
    <name evidence="6" type="ORF">D9R14_10240</name>
</gene>
<dbReference type="CDD" id="cd07938">
    <property type="entry name" value="DRE_TIM_HMGL"/>
    <property type="match status" value="1"/>
</dbReference>
<dbReference type="PANTHER" id="PTHR42738:SF7">
    <property type="entry name" value="HYDROXYMETHYLGLUTARYL-COA LYASE"/>
    <property type="match status" value="1"/>
</dbReference>
<evidence type="ECO:0000259" key="5">
    <source>
        <dbReference type="PROSITE" id="PS50991"/>
    </source>
</evidence>
<dbReference type="OrthoDB" id="9784013at2"/>
<dbReference type="PANTHER" id="PTHR42738">
    <property type="entry name" value="HYDROXYMETHYLGLUTARYL-COA LYASE"/>
    <property type="match status" value="1"/>
</dbReference>
<comment type="similarity">
    <text evidence="1">Belongs to the HMG-CoA lyase family.</text>
</comment>
<feature type="domain" description="Pyruvate carboxyltransferase" evidence="5">
    <location>
        <begin position="14"/>
        <end position="281"/>
    </location>
</feature>
<evidence type="ECO:0000256" key="1">
    <source>
        <dbReference type="ARBA" id="ARBA00009405"/>
    </source>
</evidence>
<sequence>MAAARHITGTPAFVRIVEVGPRDGLQNEPVVLSVAQRAALIADLAQAGLATIEAGSFVSPRWVPQMDGTAEVLQATRDLAGVSLPVLVPNLKGYALARAAGAGCIALFAAATEGFARANLNGGREETFARFAAVARAAVAEGVMVRGYVSCALHCPYEGWVAPEVTADLAYRLMELGCYEVSVCDTTGRGTPERAEAMAQAAIAAISAPSVAVHFHDTGGRALDNTRACLDLGVRTVDSAVAGLGGCPYSPGAAGNLDTGRLVAMLDAEGFRHGVDAARLAATAVQVRTELRAGRPIARANPEKHRTQEGRVPTPARQEGVTP</sequence>
<dbReference type="SUPFAM" id="SSF51569">
    <property type="entry name" value="Aldolase"/>
    <property type="match status" value="1"/>
</dbReference>
<dbReference type="InterPro" id="IPR013785">
    <property type="entry name" value="Aldolase_TIM"/>
</dbReference>
<feature type="region of interest" description="Disordered" evidence="4">
    <location>
        <begin position="295"/>
        <end position="323"/>
    </location>
</feature>
<keyword evidence="7" id="KW-1185">Reference proteome</keyword>
<evidence type="ECO:0000256" key="3">
    <source>
        <dbReference type="ARBA" id="ARBA00023239"/>
    </source>
</evidence>
<reference evidence="6 7" key="1">
    <citation type="submission" date="2018-10" db="EMBL/GenBank/DDBJ databases">
        <title>Xanthobacter tagetidis genome sequencing and assembly.</title>
        <authorList>
            <person name="Maclea K.S."/>
            <person name="Goen A.E."/>
            <person name="Fatima S.A."/>
        </authorList>
    </citation>
    <scope>NUCLEOTIDE SEQUENCE [LARGE SCALE GENOMIC DNA]</scope>
    <source>
        <strain evidence="6 7">ATCC 700314</strain>
    </source>
</reference>
<dbReference type="GO" id="GO:0046951">
    <property type="term" value="P:ketone body biosynthetic process"/>
    <property type="evidence" value="ECO:0007669"/>
    <property type="project" value="TreeGrafter"/>
</dbReference>
<dbReference type="NCBIfam" id="NF004283">
    <property type="entry name" value="PRK05692.1"/>
    <property type="match status" value="1"/>
</dbReference>
<protein>
    <submittedName>
        <fullName evidence="6">Hydroxymethylglutaryl-CoA lyase</fullName>
    </submittedName>
</protein>
<dbReference type="Gene3D" id="3.20.20.70">
    <property type="entry name" value="Aldolase class I"/>
    <property type="match status" value="1"/>
</dbReference>
<dbReference type="GO" id="GO:0046872">
    <property type="term" value="F:metal ion binding"/>
    <property type="evidence" value="ECO:0007669"/>
    <property type="project" value="UniProtKB-KW"/>
</dbReference>
<accession>A0A3L7AFW0</accession>